<evidence type="ECO:0000313" key="5">
    <source>
        <dbReference type="Proteomes" id="UP000189677"/>
    </source>
</evidence>
<dbReference type="KEGG" id="snw:BBN63_10655"/>
<name>A0A1U9QR24_STRNV</name>
<dbReference type="OrthoDB" id="2702399at2"/>
<dbReference type="PANTHER" id="PTHR34823:SF1">
    <property type="entry name" value="CHITIN-BINDING TYPE-4 DOMAIN-CONTAINING PROTEIN"/>
    <property type="match status" value="1"/>
</dbReference>
<dbReference type="Proteomes" id="UP000189677">
    <property type="component" value="Chromosome"/>
</dbReference>
<feature type="signal peptide" evidence="2">
    <location>
        <begin position="1"/>
        <end position="30"/>
    </location>
</feature>
<dbReference type="InterPro" id="IPR014756">
    <property type="entry name" value="Ig_E-set"/>
</dbReference>
<evidence type="ECO:0000313" key="4">
    <source>
        <dbReference type="EMBL" id="AQU66640.1"/>
    </source>
</evidence>
<dbReference type="PANTHER" id="PTHR34823">
    <property type="entry name" value="GLCNAC-BINDING PROTEIN A"/>
    <property type="match status" value="1"/>
</dbReference>
<dbReference type="Pfam" id="PF03067">
    <property type="entry name" value="LPMO_10"/>
    <property type="match status" value="1"/>
</dbReference>
<feature type="domain" description="Chitin-binding type-4" evidence="3">
    <location>
        <begin position="31"/>
        <end position="168"/>
    </location>
</feature>
<proteinExistence type="predicted"/>
<evidence type="ECO:0000256" key="2">
    <source>
        <dbReference type="SAM" id="SignalP"/>
    </source>
</evidence>
<keyword evidence="1 2" id="KW-0732">Signal</keyword>
<dbReference type="InterPro" id="IPR051024">
    <property type="entry name" value="GlcNAc_Chitin_IntDeg"/>
</dbReference>
<evidence type="ECO:0000256" key="1">
    <source>
        <dbReference type="ARBA" id="ARBA00022729"/>
    </source>
</evidence>
<sequence length="171" mass="18441">MHKKTRLGLVLSAAVAPIIAVTLPAPTAGAHGWINSPASRQDQCKTGVVSCGDIKWEPQSVEGPKGQNNCHGGVGRFAELNDDSKGWQRSNISANQTFTWTLTARHRTSTWQYFVGNTKVAEFNDGGAQPGATVSHNVNFGSIRGNQKVLAVWNVFDTANAFYACVDVNIR</sequence>
<feature type="chain" id="PRO_5012120729" evidence="2">
    <location>
        <begin position="31"/>
        <end position="171"/>
    </location>
</feature>
<dbReference type="InterPro" id="IPR004302">
    <property type="entry name" value="Cellulose/chitin-bd_N"/>
</dbReference>
<dbReference type="SUPFAM" id="SSF81296">
    <property type="entry name" value="E set domains"/>
    <property type="match status" value="1"/>
</dbReference>
<dbReference type="CDD" id="cd21177">
    <property type="entry name" value="LPMO_AA10"/>
    <property type="match status" value="1"/>
</dbReference>
<keyword evidence="5" id="KW-1185">Reference proteome</keyword>
<dbReference type="Gene3D" id="2.70.50.50">
    <property type="entry name" value="chitin-binding protein cbp21"/>
    <property type="match status" value="1"/>
</dbReference>
<gene>
    <name evidence="4" type="ORF">BBN63_10655</name>
</gene>
<evidence type="ECO:0000259" key="3">
    <source>
        <dbReference type="Pfam" id="PF03067"/>
    </source>
</evidence>
<reference evidence="4 5" key="1">
    <citation type="submission" date="2016-11" db="EMBL/GenBank/DDBJ databases">
        <title>Complete genome sequence of Streptomyces niveus SCSIO 3406.</title>
        <authorList>
            <person name="Zhu Q."/>
            <person name="Cheng W."/>
            <person name="Song Y."/>
            <person name="Li Q."/>
            <person name="Ju J."/>
        </authorList>
    </citation>
    <scope>NUCLEOTIDE SEQUENCE [LARGE SCALE GENOMIC DNA]</scope>
    <source>
        <strain evidence="4 5">SCSIO 3406</strain>
    </source>
</reference>
<dbReference type="EMBL" id="CP018047">
    <property type="protein sequence ID" value="AQU66640.1"/>
    <property type="molecule type" value="Genomic_DNA"/>
</dbReference>
<dbReference type="RefSeq" id="WP_078075172.1">
    <property type="nucleotide sequence ID" value="NZ_CP018047.1"/>
</dbReference>
<organism evidence="4 5">
    <name type="scientific">Streptomyces niveus</name>
    <name type="common">Streptomyces spheroides</name>
    <dbReference type="NCBI Taxonomy" id="193462"/>
    <lineage>
        <taxon>Bacteria</taxon>
        <taxon>Bacillati</taxon>
        <taxon>Actinomycetota</taxon>
        <taxon>Actinomycetes</taxon>
        <taxon>Kitasatosporales</taxon>
        <taxon>Streptomycetaceae</taxon>
        <taxon>Streptomyces</taxon>
    </lineage>
</organism>
<dbReference type="AlphaFoldDB" id="A0A1U9QR24"/>
<protein>
    <submittedName>
        <fullName evidence="4">Chitin-binding protein</fullName>
    </submittedName>
</protein>
<accession>A0A1U9QR24</accession>